<feature type="transmembrane region" description="Helical" evidence="7">
    <location>
        <begin position="474"/>
        <end position="495"/>
    </location>
</feature>
<feature type="transmembrane region" description="Helical" evidence="7">
    <location>
        <begin position="437"/>
        <end position="454"/>
    </location>
</feature>
<feature type="transmembrane region" description="Helical" evidence="7">
    <location>
        <begin position="295"/>
        <end position="316"/>
    </location>
</feature>
<evidence type="ECO:0000256" key="7">
    <source>
        <dbReference type="SAM" id="Phobius"/>
    </source>
</evidence>
<feature type="transmembrane region" description="Helical" evidence="7">
    <location>
        <begin position="337"/>
        <end position="370"/>
    </location>
</feature>
<evidence type="ECO:0000313" key="9">
    <source>
        <dbReference type="EMBL" id="MDG0867941.1"/>
    </source>
</evidence>
<gene>
    <name evidence="9" type="ORF">GKO46_12800</name>
    <name evidence="10" type="ORF">GKO48_03820</name>
</gene>
<evidence type="ECO:0000256" key="3">
    <source>
        <dbReference type="ARBA" id="ARBA00022692"/>
    </source>
</evidence>
<evidence type="ECO:0000256" key="1">
    <source>
        <dbReference type="ARBA" id="ARBA00004651"/>
    </source>
</evidence>
<evidence type="ECO:0000259" key="8">
    <source>
        <dbReference type="Pfam" id="PF02687"/>
    </source>
</evidence>
<protein>
    <submittedName>
        <fullName evidence="10">FtsX-like permease family protein</fullName>
    </submittedName>
</protein>
<keyword evidence="11" id="KW-1185">Reference proteome</keyword>
<sequence>MFALMVGVLVMTAILAGAPMYLSTIESLGLRSTLVTLSASHRNMQVVVEQLPLTNISVSSATERVDVALEELGDLVIEVGQVSNTRPHFWAVDPDSIVGGSKPDLASLYRFDGFLDHVDMIEGRAPLSTVEQAETNLVAEVVVPAERAEQLELGVGDEIWLSPKPDDPPYLMARIVGLFQPKDVDAEFWLGLAPEVFEPGRPAPGARFMLPLLFTKDALFTSVTGSAASIGTNRWLVQLDEGLLERQGPAITADRVDSVGNQLRRGLPESKAVTALENPLKALVQKIAFARIPTLMMGGVLLLAAGYYSIMAAGALTARRRVDTSRMWARGSGRGQLAVMFLFESLILVVLPALAAPFLAFGVISLIGLMPEYESIRQGSSMPVYFMWQAFAWALIGAGVVIAYMQWMVWKGGGRAIGSEQIASRKVEGKPFFQRQYLDLLFFIFGGVILWDLSTESSVATAKEGGEQIVTVNPLLVFAPAIFLGVAVMLSMRVLPPVAKLVSGALSRRGPAWAHLISALFARVPLTYAWPAAILGMAAGTAMLSATVAATLQQGSVDQSGYEVGADLRVFPVDLESGSRSFVLDDVRNLDGVAGVSSGLRTTGEVRIGGQGAPFEFLAIEPDEFVEIGVFRDDYADGDMTDIVGRLESATFVEPLVVPESAVRLGYRMRSDVIERRIRASVRLIDADGLSHSVDLGSVTSHDWQVRLGEIPGVASRPVQIAGLTFFELTPDELGTRANVQIDDLMYETGDSSDLVVIDGFDGDLSEWNPLASSEGVDTSTSGFGYNRRVDGESRSDRGLQIGLGIGTDLGVRGAVRNASDVVPIVFSETALEANNAAIGDRTVIHVFGRSIPVEVVGSTEFFPTLDPEEGGFGVVDISQLWSHQSLSSANSAGVAQEMFIGLDDSSTEAIVDSISSTVGGLHSVVDRDELQLSSVVTPLAVAGWRGASIVTALLAIVLAVLGFLTFAPMRPAGDQFNLAVLRSMGVRKRGLVAISFIEQIVILVVGVAAGVGTGLVMARIAVDTASQTDSNLNLLPPIVFSTNWNYVVGLIAALAVVSVLIVIFDSIAVRRVNVADTVRNSGKSG</sequence>
<dbReference type="InterPro" id="IPR050250">
    <property type="entry name" value="Macrolide_Exporter_MacB"/>
</dbReference>
<dbReference type="EMBL" id="CP046147">
    <property type="protein sequence ID" value="WFG38771.1"/>
    <property type="molecule type" value="Genomic_DNA"/>
</dbReference>
<keyword evidence="2" id="KW-1003">Cell membrane</keyword>
<dbReference type="Proteomes" id="UP001321249">
    <property type="component" value="Unassembled WGS sequence"/>
</dbReference>
<dbReference type="PANTHER" id="PTHR30572">
    <property type="entry name" value="MEMBRANE COMPONENT OF TRANSPORTER-RELATED"/>
    <property type="match status" value="1"/>
</dbReference>
<evidence type="ECO:0000256" key="6">
    <source>
        <dbReference type="ARBA" id="ARBA00038076"/>
    </source>
</evidence>
<dbReference type="Pfam" id="PF02687">
    <property type="entry name" value="FtsX"/>
    <property type="match status" value="1"/>
</dbReference>
<evidence type="ECO:0000256" key="2">
    <source>
        <dbReference type="ARBA" id="ARBA00022475"/>
    </source>
</evidence>
<evidence type="ECO:0000256" key="4">
    <source>
        <dbReference type="ARBA" id="ARBA00022989"/>
    </source>
</evidence>
<evidence type="ECO:0000256" key="5">
    <source>
        <dbReference type="ARBA" id="ARBA00023136"/>
    </source>
</evidence>
<dbReference type="GO" id="GO:0005886">
    <property type="term" value="C:plasma membrane"/>
    <property type="evidence" value="ECO:0007669"/>
    <property type="project" value="UniProtKB-SubCell"/>
</dbReference>
<reference evidence="11 12" key="1">
    <citation type="submission" date="2019-11" db="EMBL/GenBank/DDBJ databases">
        <authorList>
            <person name="Cho J.-C."/>
        </authorList>
    </citation>
    <scope>NUCLEOTIDE SEQUENCE [LARGE SCALE GENOMIC DNA]</scope>
    <source>
        <strain evidence="10 11">JH1073</strain>
        <strain evidence="9 12">JH702</strain>
    </source>
</reference>
<organism evidence="10 11">
    <name type="scientific">Candidatus Lucifugimonas marina</name>
    <dbReference type="NCBI Taxonomy" id="3038979"/>
    <lineage>
        <taxon>Bacteria</taxon>
        <taxon>Bacillati</taxon>
        <taxon>Chloroflexota</taxon>
        <taxon>Dehalococcoidia</taxon>
        <taxon>SAR202 cluster</taxon>
        <taxon>Candidatus Lucifugimonadales</taxon>
        <taxon>Candidatus Lucifugimonadaceae</taxon>
        <taxon>Candidatus Lucifugimonas</taxon>
    </lineage>
</organism>
<evidence type="ECO:0000313" key="12">
    <source>
        <dbReference type="Proteomes" id="UP001321249"/>
    </source>
</evidence>
<dbReference type="PANTHER" id="PTHR30572:SF4">
    <property type="entry name" value="ABC TRANSPORTER PERMEASE YTRF"/>
    <property type="match status" value="1"/>
</dbReference>
<comment type="subcellular location">
    <subcellularLocation>
        <location evidence="1">Cell membrane</location>
        <topology evidence="1">Multi-pass membrane protein</topology>
    </subcellularLocation>
</comment>
<dbReference type="RefSeq" id="WP_342835996.1">
    <property type="nucleotide sequence ID" value="NZ_CP046146.1"/>
</dbReference>
<reference evidence="10" key="2">
    <citation type="journal article" date="2023" name="Nat. Commun.">
        <title>Cultivation of marine bacteria of the SAR202 clade.</title>
        <authorList>
            <person name="Lim Y."/>
            <person name="Seo J.H."/>
            <person name="Giovannoni S.J."/>
            <person name="Kang I."/>
            <person name="Cho J.C."/>
        </authorList>
    </citation>
    <scope>NUCLEOTIDE SEQUENCE</scope>
    <source>
        <strain evidence="10">JH1073</strain>
    </source>
</reference>
<proteinExistence type="inferred from homology"/>
<name>A0AAJ5ZEW9_9CHLR</name>
<feature type="transmembrane region" description="Helical" evidence="7">
    <location>
        <begin position="390"/>
        <end position="410"/>
    </location>
</feature>
<feature type="transmembrane region" description="Helical" evidence="7">
    <location>
        <begin position="516"/>
        <end position="544"/>
    </location>
</feature>
<feature type="transmembrane region" description="Helical" evidence="7">
    <location>
        <begin position="991"/>
        <end position="1012"/>
    </location>
</feature>
<evidence type="ECO:0000313" key="10">
    <source>
        <dbReference type="EMBL" id="WFG38771.1"/>
    </source>
</evidence>
<feature type="domain" description="ABC3 transporter permease C-terminal" evidence="8">
    <location>
        <begin position="951"/>
        <end position="1074"/>
    </location>
</feature>
<keyword evidence="3 7" id="KW-0812">Transmembrane</keyword>
<keyword evidence="4 7" id="KW-1133">Transmembrane helix</keyword>
<dbReference type="AlphaFoldDB" id="A0AAJ5ZEW9"/>
<keyword evidence="5 7" id="KW-0472">Membrane</keyword>
<dbReference type="GO" id="GO:0022857">
    <property type="term" value="F:transmembrane transporter activity"/>
    <property type="evidence" value="ECO:0007669"/>
    <property type="project" value="TreeGrafter"/>
</dbReference>
<dbReference type="EMBL" id="WMBE01000005">
    <property type="protein sequence ID" value="MDG0867941.1"/>
    <property type="molecule type" value="Genomic_DNA"/>
</dbReference>
<reference evidence="11" key="3">
    <citation type="submission" date="2023-06" db="EMBL/GenBank/DDBJ databases">
        <title>Pangenomics reveal diversification of enzyme families and niche specialization in globally abundant SAR202 bacteria.</title>
        <authorList>
            <person name="Saw J.H.W."/>
        </authorList>
    </citation>
    <scope>NUCLEOTIDE SEQUENCE [LARGE SCALE GENOMIC DNA]</scope>
    <source>
        <strain evidence="11">JH1073</strain>
    </source>
</reference>
<feature type="transmembrane region" description="Helical" evidence="7">
    <location>
        <begin position="948"/>
        <end position="970"/>
    </location>
</feature>
<dbReference type="Proteomes" id="UP001219901">
    <property type="component" value="Chromosome"/>
</dbReference>
<comment type="similarity">
    <text evidence="6">Belongs to the ABC-4 integral membrane protein family.</text>
</comment>
<evidence type="ECO:0000313" key="11">
    <source>
        <dbReference type="Proteomes" id="UP001219901"/>
    </source>
</evidence>
<dbReference type="InterPro" id="IPR003838">
    <property type="entry name" value="ABC3_permease_C"/>
</dbReference>
<feature type="transmembrane region" description="Helical" evidence="7">
    <location>
        <begin position="1045"/>
        <end position="1065"/>
    </location>
</feature>
<accession>A0AAJ5ZEW9</accession>